<feature type="domain" description="PAS" evidence="7">
    <location>
        <begin position="504"/>
        <end position="552"/>
    </location>
</feature>
<dbReference type="SUPFAM" id="SSF57997">
    <property type="entry name" value="Tropomyosin"/>
    <property type="match status" value="1"/>
</dbReference>
<dbReference type="Pfam" id="PF03705">
    <property type="entry name" value="CheR_N"/>
    <property type="match status" value="1"/>
</dbReference>
<dbReference type="Pfam" id="PF13596">
    <property type="entry name" value="PAS_10"/>
    <property type="match status" value="1"/>
</dbReference>
<dbReference type="InterPro" id="IPR022641">
    <property type="entry name" value="CheR_N"/>
</dbReference>
<sequence>MSTTDTNPELENLLEYIKRNRGFDFRGYKRTSLSRRIKRRMQMIGVEDYNEYLDYLEVHPDEFVELFNTILINVTGFFRDAETWEYIASEIIPRIISNKHPSQPIRVWSAGCASGEETYTLAMLLAEAVGIEQYIARVKVFATDVDAEALEYARHANYNPNPKEIQPISPELLEKYFERLGGRYIVQKELRRGVIFGRHDLVQDAPISKIDMLVCRNTLMYFNSETQVRILDRFHFALHNHGFLFLGKAEMLFTRNHSFTPLDLRRRIFTKVTNGNRRDLLLNITHLSTQQSTPENVDKMTRIHQAAFEIDPIAQVIVDIHNYLVLANEQARSLCNLNPRDLGRPLQDLEISYRPLELRSQIQKVSTSHRAVTLKEIEWSITEQETRYFDVQIIPLLDNKGDEFLGVKIVFTDVTRFKQLQNDLVHANQELETAYEELQSTNEELETTNEELQSTVEELETTNEELQSTNEELETMNEELQSTNEELHTLNDEMRQRSDELAQINTFLESILTGLHSGVVVLNQDLHIQIWNYRAEDLWGVRADEVKGRHFLNLDIGLPVEQLRQPIRTCLLGESSCPEVTLEAINRRGRAILCKISCTPLRASTTRDIQGVILLMEEIDKTNK</sequence>
<dbReference type="PRINTS" id="PR00996">
    <property type="entry name" value="CHERMTFRASE"/>
</dbReference>
<dbReference type="PROSITE" id="PS50112">
    <property type="entry name" value="PAS"/>
    <property type="match status" value="1"/>
</dbReference>
<dbReference type="AlphaFoldDB" id="A0A9E3LRQ9"/>
<evidence type="ECO:0000256" key="3">
    <source>
        <dbReference type="ARBA" id="ARBA00022603"/>
    </source>
</evidence>
<dbReference type="InterPro" id="IPR035965">
    <property type="entry name" value="PAS-like_dom_sf"/>
</dbReference>
<evidence type="ECO:0000256" key="5">
    <source>
        <dbReference type="ARBA" id="ARBA00022691"/>
    </source>
</evidence>
<dbReference type="SUPFAM" id="SSF55785">
    <property type="entry name" value="PYP-like sensor domain (PAS domain)"/>
    <property type="match status" value="2"/>
</dbReference>
<dbReference type="Gene3D" id="3.40.50.150">
    <property type="entry name" value="Vaccinia Virus protein VP39"/>
    <property type="match status" value="1"/>
</dbReference>
<name>A0A9E3LRQ9_9NOST</name>
<evidence type="ECO:0000256" key="1">
    <source>
        <dbReference type="ARBA" id="ARBA00001541"/>
    </source>
</evidence>
<dbReference type="GO" id="GO:0032259">
    <property type="term" value="P:methylation"/>
    <property type="evidence" value="ECO:0007669"/>
    <property type="project" value="UniProtKB-KW"/>
</dbReference>
<dbReference type="InterPro" id="IPR000780">
    <property type="entry name" value="CheR_MeTrfase"/>
</dbReference>
<comment type="caution">
    <text evidence="9">The sequence shown here is derived from an EMBL/GenBank/DDBJ whole genome shotgun (WGS) entry which is preliminary data.</text>
</comment>
<dbReference type="Pfam" id="PF01739">
    <property type="entry name" value="CheR"/>
    <property type="match status" value="1"/>
</dbReference>
<evidence type="ECO:0000259" key="7">
    <source>
        <dbReference type="PROSITE" id="PS50112"/>
    </source>
</evidence>
<organism evidence="9 10">
    <name type="scientific">Pelatocladus maniniholoensis HA4357-MV3</name>
    <dbReference type="NCBI Taxonomy" id="1117104"/>
    <lineage>
        <taxon>Bacteria</taxon>
        <taxon>Bacillati</taxon>
        <taxon>Cyanobacteriota</taxon>
        <taxon>Cyanophyceae</taxon>
        <taxon>Nostocales</taxon>
        <taxon>Nostocaceae</taxon>
        <taxon>Pelatocladus</taxon>
    </lineage>
</organism>
<keyword evidence="6" id="KW-0175">Coiled coil</keyword>
<dbReference type="Gene3D" id="1.10.287.620">
    <property type="entry name" value="Helix Hairpins"/>
    <property type="match status" value="1"/>
</dbReference>
<dbReference type="Pfam" id="PF00989">
    <property type="entry name" value="PAS"/>
    <property type="match status" value="1"/>
</dbReference>
<evidence type="ECO:0000313" key="10">
    <source>
        <dbReference type="Proteomes" id="UP000813215"/>
    </source>
</evidence>
<evidence type="ECO:0000256" key="6">
    <source>
        <dbReference type="SAM" id="Coils"/>
    </source>
</evidence>
<proteinExistence type="predicted"/>
<dbReference type="CDD" id="cd02440">
    <property type="entry name" value="AdoMet_MTases"/>
    <property type="match status" value="1"/>
</dbReference>
<evidence type="ECO:0000259" key="8">
    <source>
        <dbReference type="PROSITE" id="PS50123"/>
    </source>
</evidence>
<feature type="coiled-coil region" evidence="6">
    <location>
        <begin position="417"/>
        <end position="500"/>
    </location>
</feature>
<reference evidence="9" key="2">
    <citation type="journal article" date="2022" name="Microbiol. Resour. Announc.">
        <title>Metagenome Sequencing to Explore Phylogenomics of Terrestrial Cyanobacteria.</title>
        <authorList>
            <person name="Ward R.D."/>
            <person name="Stajich J.E."/>
            <person name="Johansen J.R."/>
            <person name="Huntemann M."/>
            <person name="Clum A."/>
            <person name="Foster B."/>
            <person name="Foster B."/>
            <person name="Roux S."/>
            <person name="Palaniappan K."/>
            <person name="Varghese N."/>
            <person name="Mukherjee S."/>
            <person name="Reddy T.B.K."/>
            <person name="Daum C."/>
            <person name="Copeland A."/>
            <person name="Chen I.A."/>
            <person name="Ivanova N.N."/>
            <person name="Kyrpides N.C."/>
            <person name="Shapiro N."/>
            <person name="Eloe-Fadrosh E.A."/>
            <person name="Pietrasiak N."/>
        </authorList>
    </citation>
    <scope>NUCLEOTIDE SEQUENCE</scope>
    <source>
        <strain evidence="9">HA4357-MV3</strain>
    </source>
</reference>
<dbReference type="PANTHER" id="PTHR24422">
    <property type="entry name" value="CHEMOTAXIS PROTEIN METHYLTRANSFERASE"/>
    <property type="match status" value="1"/>
</dbReference>
<dbReference type="GO" id="GO:0008983">
    <property type="term" value="F:protein-glutamate O-methyltransferase activity"/>
    <property type="evidence" value="ECO:0007669"/>
    <property type="project" value="UniProtKB-EC"/>
</dbReference>
<dbReference type="EMBL" id="JAHHHW010000059">
    <property type="protein sequence ID" value="MBW4431246.1"/>
    <property type="molecule type" value="Genomic_DNA"/>
</dbReference>
<dbReference type="SUPFAM" id="SSF47757">
    <property type="entry name" value="Chemotaxis receptor methyltransferase CheR, N-terminal domain"/>
    <property type="match status" value="1"/>
</dbReference>
<dbReference type="PANTHER" id="PTHR24422:SF10">
    <property type="entry name" value="CHEMOTAXIS PROTEIN METHYLTRANSFERASE 2"/>
    <property type="match status" value="1"/>
</dbReference>
<dbReference type="EC" id="2.1.1.80" evidence="2"/>
<dbReference type="InterPro" id="IPR050903">
    <property type="entry name" value="Bact_Chemotaxis_MeTrfase"/>
</dbReference>
<dbReference type="SMART" id="SM00091">
    <property type="entry name" value="PAS"/>
    <property type="match status" value="2"/>
</dbReference>
<reference evidence="9" key="1">
    <citation type="submission" date="2021-05" db="EMBL/GenBank/DDBJ databases">
        <authorList>
            <person name="Pietrasiak N."/>
            <person name="Ward R."/>
            <person name="Stajich J.E."/>
            <person name="Kurbessoian T."/>
        </authorList>
    </citation>
    <scope>NUCLEOTIDE SEQUENCE</scope>
    <source>
        <strain evidence="9">HA4357-MV3</strain>
    </source>
</reference>
<dbReference type="GO" id="GO:0006355">
    <property type="term" value="P:regulation of DNA-templated transcription"/>
    <property type="evidence" value="ECO:0007669"/>
    <property type="project" value="InterPro"/>
</dbReference>
<dbReference type="InterPro" id="IPR000014">
    <property type="entry name" value="PAS"/>
</dbReference>
<dbReference type="InterPro" id="IPR022642">
    <property type="entry name" value="CheR_C"/>
</dbReference>
<feature type="domain" description="CheR-type methyltransferase" evidence="8">
    <location>
        <begin position="1"/>
        <end position="275"/>
    </location>
</feature>
<dbReference type="NCBIfam" id="TIGR00229">
    <property type="entry name" value="sensory_box"/>
    <property type="match status" value="1"/>
</dbReference>
<dbReference type="InterPro" id="IPR036804">
    <property type="entry name" value="CheR_N_sf"/>
</dbReference>
<dbReference type="Gene3D" id="3.30.450.20">
    <property type="entry name" value="PAS domain"/>
    <property type="match status" value="2"/>
</dbReference>
<dbReference type="SMART" id="SM00138">
    <property type="entry name" value="MeTrc"/>
    <property type="match status" value="1"/>
</dbReference>
<keyword evidence="4" id="KW-0808">Transferase</keyword>
<evidence type="ECO:0000256" key="4">
    <source>
        <dbReference type="ARBA" id="ARBA00022679"/>
    </source>
</evidence>
<protein>
    <recommendedName>
        <fullName evidence="2">protein-glutamate O-methyltransferase</fullName>
        <ecNumber evidence="2">2.1.1.80</ecNumber>
    </recommendedName>
</protein>
<keyword evidence="5" id="KW-0949">S-adenosyl-L-methionine</keyword>
<dbReference type="InterPro" id="IPR013767">
    <property type="entry name" value="PAS_fold"/>
</dbReference>
<dbReference type="CDD" id="cd00130">
    <property type="entry name" value="PAS"/>
    <property type="match status" value="2"/>
</dbReference>
<comment type="catalytic activity">
    <reaction evidence="1">
        <text>L-glutamyl-[protein] + S-adenosyl-L-methionine = [protein]-L-glutamate 5-O-methyl ester + S-adenosyl-L-homocysteine</text>
        <dbReference type="Rhea" id="RHEA:24452"/>
        <dbReference type="Rhea" id="RHEA-COMP:10208"/>
        <dbReference type="Rhea" id="RHEA-COMP:10311"/>
        <dbReference type="ChEBI" id="CHEBI:29973"/>
        <dbReference type="ChEBI" id="CHEBI:57856"/>
        <dbReference type="ChEBI" id="CHEBI:59789"/>
        <dbReference type="ChEBI" id="CHEBI:82795"/>
        <dbReference type="EC" id="2.1.1.80"/>
    </reaction>
</comment>
<dbReference type="PROSITE" id="PS50123">
    <property type="entry name" value="CHER"/>
    <property type="match status" value="1"/>
</dbReference>
<gene>
    <name evidence="9" type="ORF">KME28_05800</name>
</gene>
<dbReference type="Proteomes" id="UP000813215">
    <property type="component" value="Unassembled WGS sequence"/>
</dbReference>
<dbReference type="SUPFAM" id="SSF53335">
    <property type="entry name" value="S-adenosyl-L-methionine-dependent methyltransferases"/>
    <property type="match status" value="1"/>
</dbReference>
<accession>A0A9E3LRQ9</accession>
<evidence type="ECO:0000313" key="9">
    <source>
        <dbReference type="EMBL" id="MBW4431246.1"/>
    </source>
</evidence>
<dbReference type="Gene3D" id="1.10.155.10">
    <property type="entry name" value="Chemotaxis receptor methyltransferase CheR, N-terminal domain"/>
    <property type="match status" value="1"/>
</dbReference>
<evidence type="ECO:0000256" key="2">
    <source>
        <dbReference type="ARBA" id="ARBA00012534"/>
    </source>
</evidence>
<keyword evidence="3" id="KW-0489">Methyltransferase</keyword>
<dbReference type="InterPro" id="IPR029063">
    <property type="entry name" value="SAM-dependent_MTases_sf"/>
</dbReference>